<dbReference type="Gene3D" id="3.40.630.10">
    <property type="entry name" value="Zn peptidases"/>
    <property type="match status" value="1"/>
</dbReference>
<dbReference type="SUPFAM" id="SSF55031">
    <property type="entry name" value="Bacterial exopeptidase dimerisation domain"/>
    <property type="match status" value="1"/>
</dbReference>
<gene>
    <name evidence="4" type="ORF">ACFSTF_03740</name>
</gene>
<sequence length="424" mass="47344">MITANLSINRGRLENQLKRLAQFGKNEEGGIDRTTFTQAELEAREWLIEQFKAIKLKVKVDEAANIWATREGKKTLPHIVFGSHIDSVPNGGMYDGALGVLISLEIMTRLHEIRKETRHPFTCVSFSAEEPNPFGLSTFGSRIVTKRLRAHDIKEVKNQEGLSLESALNAAGGDFDHIERAQIDPKTIAAFLELHIEQGKRLERNQIPIGVVTSITGIYREKIRIIGEANHAGTTMMNDRKDALTTSSECILLLESICRDHPSDEVVGTIGELHIKPNAANIIPEEVELTVEIRGKTEEEIRQVVSSWECALKRVFQNRKHMTLERHVFLNQPPSPMDTAVISAIESAAGQLSYKFMHLGSMAGHDATHMATITRSGMIFVPSRKGKSHCPDEFTSMDDIEIAANTMLHTLLLLDQSLNDKEDL</sequence>
<keyword evidence="5" id="KW-1185">Reference proteome</keyword>
<protein>
    <submittedName>
        <fullName evidence="4">Zn-dependent hydrolase</fullName>
    </submittedName>
</protein>
<accession>A0ABW5PNI7</accession>
<comment type="similarity">
    <text evidence="1">Belongs to the peptidase M20 family.</text>
</comment>
<keyword evidence="2 4" id="KW-0378">Hydrolase</keyword>
<dbReference type="RefSeq" id="WP_141189849.1">
    <property type="nucleotide sequence ID" value="NZ_JBHUMR010000007.1"/>
</dbReference>
<evidence type="ECO:0000313" key="4">
    <source>
        <dbReference type="EMBL" id="MFD2616427.1"/>
    </source>
</evidence>
<dbReference type="Proteomes" id="UP001597458">
    <property type="component" value="Unassembled WGS sequence"/>
</dbReference>
<dbReference type="EMBL" id="JBHUMR010000007">
    <property type="protein sequence ID" value="MFD2616427.1"/>
    <property type="molecule type" value="Genomic_DNA"/>
</dbReference>
<reference evidence="5" key="1">
    <citation type="journal article" date="2019" name="Int. J. Syst. Evol. Microbiol.">
        <title>The Global Catalogue of Microorganisms (GCM) 10K type strain sequencing project: providing services to taxonomists for standard genome sequencing and annotation.</title>
        <authorList>
            <consortium name="The Broad Institute Genomics Platform"/>
            <consortium name="The Broad Institute Genome Sequencing Center for Infectious Disease"/>
            <person name="Wu L."/>
            <person name="Ma J."/>
        </authorList>
    </citation>
    <scope>NUCLEOTIDE SEQUENCE [LARGE SCALE GENOMIC DNA]</scope>
    <source>
        <strain evidence="5">TISTR 2241</strain>
    </source>
</reference>
<dbReference type="PANTHER" id="PTHR32494:SF5">
    <property type="entry name" value="ALLANTOATE AMIDOHYDROLASE"/>
    <property type="match status" value="1"/>
</dbReference>
<dbReference type="PANTHER" id="PTHR32494">
    <property type="entry name" value="ALLANTOATE DEIMINASE-RELATED"/>
    <property type="match status" value="1"/>
</dbReference>
<dbReference type="SUPFAM" id="SSF53187">
    <property type="entry name" value="Zn-dependent exopeptidases"/>
    <property type="match status" value="1"/>
</dbReference>
<dbReference type="Pfam" id="PF07687">
    <property type="entry name" value="M20_dimer"/>
    <property type="match status" value="1"/>
</dbReference>
<comment type="caution">
    <text evidence="4">The sequence shown here is derived from an EMBL/GenBank/DDBJ whole genome shotgun (WGS) entry which is preliminary data.</text>
</comment>
<name>A0ABW5PNI7_9BACI</name>
<proteinExistence type="inferred from homology"/>
<dbReference type="CDD" id="cd03884">
    <property type="entry name" value="M20_bAS"/>
    <property type="match status" value="1"/>
</dbReference>
<evidence type="ECO:0000259" key="3">
    <source>
        <dbReference type="Pfam" id="PF07687"/>
    </source>
</evidence>
<evidence type="ECO:0000256" key="1">
    <source>
        <dbReference type="ARBA" id="ARBA00006153"/>
    </source>
</evidence>
<organism evidence="4 5">
    <name type="scientific">Terrilactibacillus laevilacticus</name>
    <dbReference type="NCBI Taxonomy" id="1380157"/>
    <lineage>
        <taxon>Bacteria</taxon>
        <taxon>Bacillati</taxon>
        <taxon>Bacillota</taxon>
        <taxon>Bacilli</taxon>
        <taxon>Bacillales</taxon>
        <taxon>Bacillaceae</taxon>
        <taxon>Terrilactibacillus</taxon>
    </lineage>
</organism>
<dbReference type="InterPro" id="IPR010158">
    <property type="entry name" value="Amidase_Cbmase"/>
</dbReference>
<evidence type="ECO:0000256" key="2">
    <source>
        <dbReference type="ARBA" id="ARBA00022801"/>
    </source>
</evidence>
<dbReference type="NCBIfam" id="TIGR01879">
    <property type="entry name" value="hydantase"/>
    <property type="match status" value="1"/>
</dbReference>
<feature type="domain" description="Peptidase M20 dimerisation" evidence="3">
    <location>
        <begin position="217"/>
        <end position="315"/>
    </location>
</feature>
<dbReference type="Gene3D" id="3.30.70.360">
    <property type="match status" value="1"/>
</dbReference>
<dbReference type="InterPro" id="IPR036264">
    <property type="entry name" value="Bact_exopeptidase_dim_dom"/>
</dbReference>
<dbReference type="InterPro" id="IPR011650">
    <property type="entry name" value="Peptidase_M20_dimer"/>
</dbReference>
<dbReference type="NCBIfam" id="NF006771">
    <property type="entry name" value="PRK09290.1-5"/>
    <property type="match status" value="1"/>
</dbReference>
<dbReference type="InterPro" id="IPR002933">
    <property type="entry name" value="Peptidase_M20"/>
</dbReference>
<dbReference type="Pfam" id="PF01546">
    <property type="entry name" value="Peptidase_M20"/>
    <property type="match status" value="1"/>
</dbReference>
<dbReference type="GO" id="GO:0016787">
    <property type="term" value="F:hydrolase activity"/>
    <property type="evidence" value="ECO:0007669"/>
    <property type="project" value="UniProtKB-KW"/>
</dbReference>
<evidence type="ECO:0000313" key="5">
    <source>
        <dbReference type="Proteomes" id="UP001597458"/>
    </source>
</evidence>
<dbReference type="PIRSF" id="PIRSF001235">
    <property type="entry name" value="Amidase_carbamoylase"/>
    <property type="match status" value="1"/>
</dbReference>